<dbReference type="EMBL" id="AP018933">
    <property type="protein sequence ID" value="BBG30468.1"/>
    <property type="molecule type" value="Genomic_DNA"/>
</dbReference>
<proteinExistence type="inferred from homology"/>
<dbReference type="NCBIfam" id="NF006850">
    <property type="entry name" value="PRK09358.1-6"/>
    <property type="match status" value="1"/>
</dbReference>
<evidence type="ECO:0000256" key="2">
    <source>
        <dbReference type="ARBA" id="ARBA00022801"/>
    </source>
</evidence>
<keyword evidence="2 5" id="KW-0378">Hydrolase</keyword>
<evidence type="ECO:0000256" key="1">
    <source>
        <dbReference type="ARBA" id="ARBA00022723"/>
    </source>
</evidence>
<dbReference type="OrthoDB" id="105475at2"/>
<dbReference type="EC" id="3.5.4.2" evidence="5"/>
<dbReference type="InterPro" id="IPR001365">
    <property type="entry name" value="A_deaminase_dom"/>
</dbReference>
<name>A0A348HFR6_9GAMM</name>
<keyword evidence="3 5" id="KW-0862">Zinc</keyword>
<comment type="catalytic activity">
    <reaction evidence="5">
        <text>adenine + H2O + H(+) = hypoxanthine + NH4(+)</text>
        <dbReference type="Rhea" id="RHEA:23688"/>
        <dbReference type="ChEBI" id="CHEBI:15377"/>
        <dbReference type="ChEBI" id="CHEBI:15378"/>
        <dbReference type="ChEBI" id="CHEBI:16708"/>
        <dbReference type="ChEBI" id="CHEBI:17368"/>
        <dbReference type="ChEBI" id="CHEBI:28938"/>
        <dbReference type="EC" id="3.5.4.2"/>
    </reaction>
</comment>
<dbReference type="FunFam" id="3.20.20.140:FF:000039">
    <property type="entry name" value="Adenine deaminase"/>
    <property type="match status" value="1"/>
</dbReference>
<feature type="binding site" evidence="5">
    <location>
        <position position="277"/>
    </location>
    <ligand>
        <name>Zn(2+)</name>
        <dbReference type="ChEBI" id="CHEBI:29105"/>
        <note>catalytic</note>
    </ligand>
</feature>
<feature type="binding site" evidence="5">
    <location>
        <position position="16"/>
    </location>
    <ligand>
        <name>Zn(2+)</name>
        <dbReference type="ChEBI" id="CHEBI:29105"/>
        <note>catalytic</note>
    </ligand>
</feature>
<evidence type="ECO:0000259" key="6">
    <source>
        <dbReference type="Pfam" id="PF00962"/>
    </source>
</evidence>
<evidence type="ECO:0000313" key="8">
    <source>
        <dbReference type="Proteomes" id="UP000267342"/>
    </source>
</evidence>
<dbReference type="HAMAP" id="MF_01962">
    <property type="entry name" value="Adenine_deaminase"/>
    <property type="match status" value="1"/>
</dbReference>
<feature type="active site" description="Proton donor" evidence="5">
    <location>
        <position position="199"/>
    </location>
</feature>
<dbReference type="Pfam" id="PF00962">
    <property type="entry name" value="A_deaminase"/>
    <property type="match status" value="1"/>
</dbReference>
<evidence type="ECO:0000256" key="3">
    <source>
        <dbReference type="ARBA" id="ARBA00022833"/>
    </source>
</evidence>
<dbReference type="NCBIfam" id="TIGR01430">
    <property type="entry name" value="aden_deam"/>
    <property type="match status" value="1"/>
</dbReference>
<dbReference type="GO" id="GO:0000034">
    <property type="term" value="F:adenine deaminase activity"/>
    <property type="evidence" value="ECO:0007669"/>
    <property type="project" value="UniProtKB-UniRule"/>
</dbReference>
<feature type="site" description="Important for catalytic activity" evidence="5">
    <location>
        <position position="220"/>
    </location>
</feature>
<dbReference type="RefSeq" id="WP_051524158.1">
    <property type="nucleotide sequence ID" value="NZ_AP018933.1"/>
</dbReference>
<feature type="binding site" evidence="5">
    <location>
        <position position="196"/>
    </location>
    <ligand>
        <name>Zn(2+)</name>
        <dbReference type="ChEBI" id="CHEBI:29105"/>
        <note>catalytic</note>
    </ligand>
</feature>
<dbReference type="InterPro" id="IPR032466">
    <property type="entry name" value="Metal_Hydrolase"/>
</dbReference>
<comment type="cofactor">
    <cofactor evidence="5">
        <name>Zn(2+)</name>
        <dbReference type="ChEBI" id="CHEBI:29105"/>
    </cofactor>
    <text evidence="5">Binds 1 zinc ion per subunit.</text>
</comment>
<dbReference type="AlphaFoldDB" id="A0A348HFR6"/>
<dbReference type="GO" id="GO:0006146">
    <property type="term" value="P:adenine catabolic process"/>
    <property type="evidence" value="ECO:0007669"/>
    <property type="project" value="UniProtKB-UniRule"/>
</dbReference>
<evidence type="ECO:0000256" key="5">
    <source>
        <dbReference type="HAMAP-Rule" id="MF_01962"/>
    </source>
</evidence>
<evidence type="ECO:0000256" key="4">
    <source>
        <dbReference type="ARBA" id="ARBA00023080"/>
    </source>
</evidence>
<dbReference type="KEGG" id="zpl:ZBT109_1714"/>
<dbReference type="PANTHER" id="PTHR43114:SF6">
    <property type="entry name" value="ADENINE DEAMINASE"/>
    <property type="match status" value="1"/>
</dbReference>
<dbReference type="GO" id="GO:0043103">
    <property type="term" value="P:hypoxanthine salvage"/>
    <property type="evidence" value="ECO:0007669"/>
    <property type="project" value="UniProtKB-UniRule"/>
</dbReference>
<keyword evidence="1 5" id="KW-0479">Metal-binding</keyword>
<dbReference type="CDD" id="cd01320">
    <property type="entry name" value="ADA"/>
    <property type="match status" value="1"/>
</dbReference>
<gene>
    <name evidence="7" type="ORF">ZBT109_1714</name>
</gene>
<dbReference type="GO" id="GO:0009117">
    <property type="term" value="P:nucleotide metabolic process"/>
    <property type="evidence" value="ECO:0007669"/>
    <property type="project" value="UniProtKB-KW"/>
</dbReference>
<accession>A0A348HFR6</accession>
<dbReference type="Proteomes" id="UP000267342">
    <property type="component" value="Chromosome"/>
</dbReference>
<comment type="function">
    <text evidence="5">Catalyzes the hydrolytic deamination of adenine to hypoxanthine. Plays an important role in the purine salvage pathway and in nitrogen catabolism.</text>
</comment>
<feature type="binding site" evidence="5">
    <location>
        <position position="18"/>
    </location>
    <ligand>
        <name>Zn(2+)</name>
        <dbReference type="ChEBI" id="CHEBI:29105"/>
        <note>catalytic</note>
    </ligand>
</feature>
<dbReference type="GO" id="GO:0005829">
    <property type="term" value="C:cytosol"/>
    <property type="evidence" value="ECO:0007669"/>
    <property type="project" value="TreeGrafter"/>
</dbReference>
<evidence type="ECO:0000313" key="7">
    <source>
        <dbReference type="EMBL" id="BBG30468.1"/>
    </source>
</evidence>
<keyword evidence="4 5" id="KW-0546">Nucleotide metabolism</keyword>
<feature type="domain" description="Adenosine deaminase" evidence="6">
    <location>
        <begin position="11"/>
        <end position="331"/>
    </location>
</feature>
<dbReference type="GO" id="GO:0008270">
    <property type="term" value="F:zinc ion binding"/>
    <property type="evidence" value="ECO:0007669"/>
    <property type="project" value="UniProtKB-UniRule"/>
</dbReference>
<dbReference type="InterPro" id="IPR028892">
    <property type="entry name" value="ADE"/>
</dbReference>
<dbReference type="PANTHER" id="PTHR43114">
    <property type="entry name" value="ADENINE DEAMINASE"/>
    <property type="match status" value="1"/>
</dbReference>
<reference evidence="7 8" key="1">
    <citation type="submission" date="2018-09" db="EMBL/GenBank/DDBJ databases">
        <title>Zymobacter palmae IAM14233 (=T109) whole genome analysis.</title>
        <authorList>
            <person name="Yanase H."/>
        </authorList>
    </citation>
    <scope>NUCLEOTIDE SEQUENCE [LARGE SCALE GENOMIC DNA]</scope>
    <source>
        <strain evidence="7 8">IAM14233</strain>
    </source>
</reference>
<sequence length="336" mass="37730">MSLTEFICGLPKIELHLHIEGTLEPELMFALAERNGVALPYATIDELRAAYDFHNLQSFLDLYYQGMNVLKTEQDFFDLAWAYFTRCAQDNLRHVEFFFDPQAHLERGVGLDVQFAGLNRACNEAEKELSITSSIILSFLRDMTEDSALATLEAALPYREHFIGVGLDSAEVGNPPEKFVRVFERARAEGFHAVAHAGEEGPADYIQQALDLLKIERIDHGVRCVEDDALMKRVAEEHIPLTVCPLSNLYLKVIDRMEDHTLPQLLAAGLKVTLNSDDPAYFGGYMNDNFLAVQKAFSLSREQWVTLTRNAIDATFASAARQQALHDELNAYIAAA</sequence>
<keyword evidence="8" id="KW-1185">Reference proteome</keyword>
<dbReference type="STRING" id="1123510.GCA_000620025_00904"/>
<feature type="binding site" evidence="5">
    <location>
        <position position="278"/>
    </location>
    <ligand>
        <name>substrate</name>
    </ligand>
</feature>
<dbReference type="Gene3D" id="3.20.20.140">
    <property type="entry name" value="Metal-dependent hydrolases"/>
    <property type="match status" value="1"/>
</dbReference>
<dbReference type="InterPro" id="IPR006330">
    <property type="entry name" value="Ado/ade_deaminase"/>
</dbReference>
<protein>
    <recommendedName>
        <fullName evidence="5">Adenine deaminase</fullName>
        <shortName evidence="5">ADE</shortName>
        <ecNumber evidence="5">3.5.4.2</ecNumber>
    </recommendedName>
    <alternativeName>
        <fullName evidence="5">Adenine aminohydrolase</fullName>
        <shortName evidence="5">AAH</shortName>
    </alternativeName>
</protein>
<comment type="similarity">
    <text evidence="5">Belongs to the metallo-dependent hydrolases superfamily. Adenosine and AMP deaminases family. Adenine deaminase type 2 subfamily.</text>
</comment>
<dbReference type="SUPFAM" id="SSF51556">
    <property type="entry name" value="Metallo-dependent hydrolases"/>
    <property type="match status" value="1"/>
</dbReference>
<organism evidence="7 8">
    <name type="scientific">Zymobacter palmae</name>
    <dbReference type="NCBI Taxonomy" id="33074"/>
    <lineage>
        <taxon>Bacteria</taxon>
        <taxon>Pseudomonadati</taxon>
        <taxon>Pseudomonadota</taxon>
        <taxon>Gammaproteobacteria</taxon>
        <taxon>Oceanospirillales</taxon>
        <taxon>Halomonadaceae</taxon>
        <taxon>Zymobacter group</taxon>
        <taxon>Zymobacter</taxon>
    </lineage>
</organism>